<comment type="caution">
    <text evidence="2">The sequence shown here is derived from an EMBL/GenBank/DDBJ whole genome shotgun (WGS) entry which is preliminary data.</text>
</comment>
<evidence type="ECO:0000256" key="1">
    <source>
        <dbReference type="SAM" id="MobiDB-lite"/>
    </source>
</evidence>
<proteinExistence type="predicted"/>
<dbReference type="EMBL" id="JAKZEL010000027">
    <property type="protein sequence ID" value="KAI4529513.1"/>
    <property type="molecule type" value="Genomic_DNA"/>
</dbReference>
<accession>A0AAD4XZV6</accession>
<gene>
    <name evidence="2" type="ORF">MG293_020191</name>
</gene>
<sequence>MRNQEVSRFRRILLFHNFIDTLGSTVLNPEQKSQPISGFFADLHGNPVQTLPCDLACLGTISMALLLRFLLPPHYCRQVYQKVKRLENEKPAKKTKGSGKEREQRGTVDVNRGDDLGRIERHASSFVSELPLCPFPDEKVQKCLHRISVFCAHPLEHTPKGSVTKVKTNSTKRPQRSLEDRLCKPPALQSDSSRDL</sequence>
<feature type="region of interest" description="Disordered" evidence="1">
    <location>
        <begin position="90"/>
        <end position="112"/>
    </location>
</feature>
<dbReference type="AlphaFoldDB" id="A0AAD4XZV6"/>
<evidence type="ECO:0000313" key="3">
    <source>
        <dbReference type="Proteomes" id="UP001214576"/>
    </source>
</evidence>
<organism evidence="2 3">
    <name type="scientific">Ovis ammon polii</name>
    <dbReference type="NCBI Taxonomy" id="230172"/>
    <lineage>
        <taxon>Eukaryota</taxon>
        <taxon>Metazoa</taxon>
        <taxon>Chordata</taxon>
        <taxon>Craniata</taxon>
        <taxon>Vertebrata</taxon>
        <taxon>Euteleostomi</taxon>
        <taxon>Mammalia</taxon>
        <taxon>Eutheria</taxon>
        <taxon>Laurasiatheria</taxon>
        <taxon>Artiodactyla</taxon>
        <taxon>Ruminantia</taxon>
        <taxon>Pecora</taxon>
        <taxon>Bovidae</taxon>
        <taxon>Caprinae</taxon>
        <taxon>Ovis</taxon>
    </lineage>
</organism>
<feature type="region of interest" description="Disordered" evidence="1">
    <location>
        <begin position="157"/>
        <end position="196"/>
    </location>
</feature>
<reference evidence="2" key="1">
    <citation type="submission" date="2022-03" db="EMBL/GenBank/DDBJ databases">
        <title>Genomic analyses of argali, domestic sheep and their hybrids provide insights into chromosomal evolution, heterosis and genetic basis of agronomic traits.</title>
        <authorList>
            <person name="Li M."/>
        </authorList>
    </citation>
    <scope>NUCLEOTIDE SEQUENCE</scope>
    <source>
        <strain evidence="2">CAU-MHL-2022a</strain>
        <tissue evidence="2">Skin</tissue>
    </source>
</reference>
<dbReference type="Proteomes" id="UP001214576">
    <property type="component" value="Unassembled WGS sequence"/>
</dbReference>
<keyword evidence="3" id="KW-1185">Reference proteome</keyword>
<protein>
    <submittedName>
        <fullName evidence="2">Uncharacterized protein</fullName>
    </submittedName>
</protein>
<evidence type="ECO:0000313" key="2">
    <source>
        <dbReference type="EMBL" id="KAI4529513.1"/>
    </source>
</evidence>
<name>A0AAD4XZV6_OVIAM</name>